<evidence type="ECO:0000313" key="1">
    <source>
        <dbReference type="EMBL" id="KAK5239441.1"/>
    </source>
</evidence>
<keyword evidence="2" id="KW-1185">Reference proteome</keyword>
<comment type="caution">
    <text evidence="1">The sequence shown here is derived from an EMBL/GenBank/DDBJ whole genome shotgun (WGS) entry which is preliminary data.</text>
</comment>
<dbReference type="EMBL" id="JAVRRA010012093">
    <property type="protein sequence ID" value="KAK5239441.1"/>
    <property type="molecule type" value="Genomic_DNA"/>
</dbReference>
<dbReference type="InterPro" id="IPR021822">
    <property type="entry name" value="DUF3405"/>
</dbReference>
<name>A0ABR0LS27_9PEZI</name>
<organism evidence="1 2">
    <name type="scientific">Cryomyces antarcticus</name>
    <dbReference type="NCBI Taxonomy" id="329879"/>
    <lineage>
        <taxon>Eukaryota</taxon>
        <taxon>Fungi</taxon>
        <taxon>Dikarya</taxon>
        <taxon>Ascomycota</taxon>
        <taxon>Pezizomycotina</taxon>
        <taxon>Dothideomycetes</taxon>
        <taxon>Dothideomycetes incertae sedis</taxon>
        <taxon>Cryomyces</taxon>
    </lineage>
</organism>
<dbReference type="PANTHER" id="PTHR36205">
    <property type="entry name" value="CHROMOSOME 19, WHOLE GENOME SHOTGUN SEQUENCE"/>
    <property type="match status" value="1"/>
</dbReference>
<reference evidence="1 2" key="1">
    <citation type="submission" date="2023-08" db="EMBL/GenBank/DDBJ databases">
        <title>Black Yeasts Isolated from many extreme environments.</title>
        <authorList>
            <person name="Coleine C."/>
            <person name="Stajich J.E."/>
            <person name="Selbmann L."/>
        </authorList>
    </citation>
    <scope>NUCLEOTIDE SEQUENCE [LARGE SCALE GENOMIC DNA]</scope>
    <source>
        <strain evidence="1 2">CCFEE 536</strain>
    </source>
</reference>
<dbReference type="PANTHER" id="PTHR36205:SF3">
    <property type="entry name" value="MAJOR FACILITATOR SUPERFAMILY TRANSPORTER"/>
    <property type="match status" value="1"/>
</dbReference>
<feature type="non-terminal residue" evidence="1">
    <location>
        <position position="84"/>
    </location>
</feature>
<evidence type="ECO:0000313" key="2">
    <source>
        <dbReference type="Proteomes" id="UP001357485"/>
    </source>
</evidence>
<gene>
    <name evidence="1" type="ORF">LTR16_011926</name>
</gene>
<proteinExistence type="predicted"/>
<dbReference type="Proteomes" id="UP001357485">
    <property type="component" value="Unassembled WGS sequence"/>
</dbReference>
<dbReference type="Pfam" id="PF11885">
    <property type="entry name" value="DUF3405"/>
    <property type="match status" value="1"/>
</dbReference>
<accession>A0ABR0LS27</accession>
<sequence>MHEETWRMRHTMFPEMWPPTVCLHHGYKAVYVPHPVFFDRDWPLGYMDRVFNHPKEAWESPFGWGEHNLLGSSFYYNSGFSGAL</sequence>
<protein>
    <submittedName>
        <fullName evidence="1">Uncharacterized protein</fullName>
    </submittedName>
</protein>